<dbReference type="AlphaFoldDB" id="A0A9D4MN79"/>
<name>A0A9D4MN79_DREPO</name>
<evidence type="ECO:0000313" key="4">
    <source>
        <dbReference type="EMBL" id="KAH3878591.1"/>
    </source>
</evidence>
<dbReference type="PANTHER" id="PTHR46599">
    <property type="entry name" value="PIGGYBAC TRANSPOSABLE ELEMENT-DERIVED PROTEIN 4"/>
    <property type="match status" value="1"/>
</dbReference>
<feature type="region of interest" description="Disordered" evidence="1">
    <location>
        <begin position="1"/>
        <end position="69"/>
    </location>
</feature>
<evidence type="ECO:0000313" key="5">
    <source>
        <dbReference type="Proteomes" id="UP000828390"/>
    </source>
</evidence>
<evidence type="ECO:0000256" key="1">
    <source>
        <dbReference type="SAM" id="MobiDB-lite"/>
    </source>
</evidence>
<protein>
    <recommendedName>
        <fullName evidence="2">PiggyBac transposable element-derived protein domain-containing protein</fullName>
    </recommendedName>
</protein>
<dbReference type="Proteomes" id="UP000828390">
    <property type="component" value="Unassembled WGS sequence"/>
</dbReference>
<feature type="compositionally biased region" description="Acidic residues" evidence="1">
    <location>
        <begin position="16"/>
        <end position="47"/>
    </location>
</feature>
<comment type="caution">
    <text evidence="4">The sequence shown here is derived from an EMBL/GenBank/DDBJ whole genome shotgun (WGS) entry which is preliminary data.</text>
</comment>
<evidence type="ECO:0000313" key="3">
    <source>
        <dbReference type="EMBL" id="KAH3737584.1"/>
    </source>
</evidence>
<dbReference type="EMBL" id="JAIWYP010000001">
    <property type="protein sequence ID" value="KAH3878591.1"/>
    <property type="molecule type" value="Genomic_DNA"/>
</dbReference>
<keyword evidence="5" id="KW-1185">Reference proteome</keyword>
<dbReference type="EMBL" id="JAIWYP010000011">
    <property type="protein sequence ID" value="KAH3737584.1"/>
    <property type="molecule type" value="Genomic_DNA"/>
</dbReference>
<accession>A0A9D4MN79</accession>
<feature type="domain" description="PiggyBac transposable element-derived protein" evidence="2">
    <location>
        <begin position="83"/>
        <end position="139"/>
    </location>
</feature>
<reference evidence="4" key="1">
    <citation type="journal article" date="2019" name="bioRxiv">
        <title>The Genome of the Zebra Mussel, Dreissena polymorpha: A Resource for Invasive Species Research.</title>
        <authorList>
            <person name="McCartney M.A."/>
            <person name="Auch B."/>
            <person name="Kono T."/>
            <person name="Mallez S."/>
            <person name="Zhang Y."/>
            <person name="Obille A."/>
            <person name="Becker A."/>
            <person name="Abrahante J.E."/>
            <person name="Garbe J."/>
            <person name="Badalamenti J.P."/>
            <person name="Herman A."/>
            <person name="Mangelson H."/>
            <person name="Liachko I."/>
            <person name="Sullivan S."/>
            <person name="Sone E.D."/>
            <person name="Koren S."/>
            <person name="Silverstein K.A.T."/>
            <person name="Beckman K.B."/>
            <person name="Gohl D.M."/>
        </authorList>
    </citation>
    <scope>NUCLEOTIDE SEQUENCE</scope>
    <source>
        <strain evidence="4">Duluth1</strain>
        <tissue evidence="4">Whole animal</tissue>
    </source>
</reference>
<evidence type="ECO:0000259" key="2">
    <source>
        <dbReference type="Pfam" id="PF13843"/>
    </source>
</evidence>
<dbReference type="Pfam" id="PF13843">
    <property type="entry name" value="DDE_Tnp_1_7"/>
    <property type="match status" value="1"/>
</dbReference>
<dbReference type="InterPro" id="IPR029526">
    <property type="entry name" value="PGBD"/>
</dbReference>
<reference evidence="4" key="2">
    <citation type="submission" date="2020-11" db="EMBL/GenBank/DDBJ databases">
        <authorList>
            <person name="McCartney M.A."/>
            <person name="Auch B."/>
            <person name="Kono T."/>
            <person name="Mallez S."/>
            <person name="Becker A."/>
            <person name="Gohl D.M."/>
            <person name="Silverstein K.A.T."/>
            <person name="Koren S."/>
            <person name="Bechman K.B."/>
            <person name="Herman A."/>
            <person name="Abrahante J.E."/>
            <person name="Garbe J."/>
        </authorList>
    </citation>
    <scope>NUCLEOTIDE SEQUENCE</scope>
    <source>
        <strain evidence="4">Duluth1</strain>
        <tissue evidence="4">Whole animal</tissue>
    </source>
</reference>
<sequence length="144" mass="16644">MDSDSSDNESNFSGFESDDLPLADLIDSDDEFDDSDKENESVVEDENWTVNDRSDRSKKAFCGPEPGPRFDLDPDQTEWNFVEMFFPMMLVELLVEQTNLFARQKMEIKHDKSWRPVSVKEMMAWLGIRIYMSIVQVGRTSGKS</sequence>
<proteinExistence type="predicted"/>
<gene>
    <name evidence="4" type="ORF">DPMN_002488</name>
    <name evidence="3" type="ORF">DPMN_044177</name>
</gene>
<organism evidence="4 5">
    <name type="scientific">Dreissena polymorpha</name>
    <name type="common">Zebra mussel</name>
    <name type="synonym">Mytilus polymorpha</name>
    <dbReference type="NCBI Taxonomy" id="45954"/>
    <lineage>
        <taxon>Eukaryota</taxon>
        <taxon>Metazoa</taxon>
        <taxon>Spiralia</taxon>
        <taxon>Lophotrochozoa</taxon>
        <taxon>Mollusca</taxon>
        <taxon>Bivalvia</taxon>
        <taxon>Autobranchia</taxon>
        <taxon>Heteroconchia</taxon>
        <taxon>Euheterodonta</taxon>
        <taxon>Imparidentia</taxon>
        <taxon>Neoheterodontei</taxon>
        <taxon>Myida</taxon>
        <taxon>Dreissenoidea</taxon>
        <taxon>Dreissenidae</taxon>
        <taxon>Dreissena</taxon>
    </lineage>
</organism>
<dbReference type="PANTHER" id="PTHR46599:SF2">
    <property type="entry name" value="PIGGYBAC TRANSPOSABLE ELEMENT-DERIVED PROTEIN 4-LIKE"/>
    <property type="match status" value="1"/>
</dbReference>